<dbReference type="EMBL" id="CP076023">
    <property type="protein sequence ID" value="QWC16577.1"/>
    <property type="molecule type" value="Genomic_DNA"/>
</dbReference>
<keyword evidence="3" id="KW-1133">Transmembrane helix</keyword>
<dbReference type="SUPFAM" id="SSF49879">
    <property type="entry name" value="SMAD/FHA domain"/>
    <property type="match status" value="1"/>
</dbReference>
<keyword evidence="3" id="KW-0812">Transmembrane</keyword>
<evidence type="ECO:0000313" key="5">
    <source>
        <dbReference type="EMBL" id="QWC16577.1"/>
    </source>
</evidence>
<evidence type="ECO:0000256" key="1">
    <source>
        <dbReference type="ARBA" id="ARBA00022553"/>
    </source>
</evidence>
<feature type="transmembrane region" description="Helical" evidence="3">
    <location>
        <begin position="43"/>
        <end position="76"/>
    </location>
</feature>
<keyword evidence="3" id="KW-0472">Membrane</keyword>
<dbReference type="RefSeq" id="WP_208197141.1">
    <property type="nucleotide sequence ID" value="NZ_CP076023.1"/>
</dbReference>
<reference evidence="5 6" key="1">
    <citation type="submission" date="2021-05" db="EMBL/GenBank/DDBJ databases">
        <title>Novel species in genus Cellulomonas.</title>
        <authorList>
            <person name="Zhang G."/>
        </authorList>
    </citation>
    <scope>NUCLEOTIDE SEQUENCE [LARGE SCALE GENOMIC DNA]</scope>
    <source>
        <strain evidence="6">zg-ZUI157</strain>
    </source>
</reference>
<protein>
    <submittedName>
        <fullName evidence="5">FHA domain-containing protein</fullName>
    </submittedName>
</protein>
<name>A0ABX8GL06_9CELL</name>
<evidence type="ECO:0000259" key="4">
    <source>
        <dbReference type="PROSITE" id="PS50006"/>
    </source>
</evidence>
<evidence type="ECO:0000313" key="6">
    <source>
        <dbReference type="Proteomes" id="UP000679335"/>
    </source>
</evidence>
<accession>A0ABX8GL06</accession>
<feature type="domain" description="FHA" evidence="4">
    <location>
        <begin position="167"/>
        <end position="219"/>
    </location>
</feature>
<keyword evidence="1" id="KW-0597">Phosphoprotein</keyword>
<sequence length="259" mass="25737">MSAAAPVAAPPTGSHRSAGQAADPRHVAPVQGTRRAWPMLDVVLVAAIAALPATGAAVWGVAVAAAGVIGVGTTLLRAGSSPAHRLLGLRTVDPATGVPPTLGRLLTGRALTADLRAGRDPLAIVAGPHVAPVPFDPGSAWAPGGSRARTTLLVTDDGQRIDVSAPVVLGRRPADPSGAWTPVALTDLSRTLSRNHVAVAPHPDGLEVTDLGSANGTAVALPGTGQQVLTPRVAVVVPVGSRLAVGDRVLVVTDAAGAP</sequence>
<gene>
    <name evidence="5" type="ORF">KKR89_02610</name>
</gene>
<dbReference type="CDD" id="cd00060">
    <property type="entry name" value="FHA"/>
    <property type="match status" value="1"/>
</dbReference>
<dbReference type="Gene3D" id="2.60.200.20">
    <property type="match status" value="1"/>
</dbReference>
<dbReference type="InterPro" id="IPR000253">
    <property type="entry name" value="FHA_dom"/>
</dbReference>
<evidence type="ECO:0000256" key="3">
    <source>
        <dbReference type="SAM" id="Phobius"/>
    </source>
</evidence>
<dbReference type="Pfam" id="PF00498">
    <property type="entry name" value="FHA"/>
    <property type="match status" value="1"/>
</dbReference>
<dbReference type="Proteomes" id="UP000679335">
    <property type="component" value="Chromosome"/>
</dbReference>
<dbReference type="PROSITE" id="PS50006">
    <property type="entry name" value="FHA_DOMAIN"/>
    <property type="match status" value="1"/>
</dbReference>
<evidence type="ECO:0000256" key="2">
    <source>
        <dbReference type="SAM" id="MobiDB-lite"/>
    </source>
</evidence>
<feature type="region of interest" description="Disordered" evidence="2">
    <location>
        <begin position="1"/>
        <end position="27"/>
    </location>
</feature>
<keyword evidence="6" id="KW-1185">Reference proteome</keyword>
<dbReference type="InterPro" id="IPR008984">
    <property type="entry name" value="SMAD_FHA_dom_sf"/>
</dbReference>
<organism evidence="5 6">
    <name type="scientific">Cellulomonas dongxiuzhuiae</name>
    <dbReference type="NCBI Taxonomy" id="2819979"/>
    <lineage>
        <taxon>Bacteria</taxon>
        <taxon>Bacillati</taxon>
        <taxon>Actinomycetota</taxon>
        <taxon>Actinomycetes</taxon>
        <taxon>Micrococcales</taxon>
        <taxon>Cellulomonadaceae</taxon>
        <taxon>Cellulomonas</taxon>
    </lineage>
</organism>
<proteinExistence type="predicted"/>